<protein>
    <submittedName>
        <fullName evidence="1">Uncharacterized protein</fullName>
    </submittedName>
</protein>
<dbReference type="Proteomes" id="UP000661280">
    <property type="component" value="Chromosome 1"/>
</dbReference>
<keyword evidence="2" id="KW-1185">Reference proteome</keyword>
<organism evidence="1 2">
    <name type="scientific">Aspergillus kawachii</name>
    <name type="common">White koji mold</name>
    <name type="synonym">Aspergillus awamori var. kawachi</name>
    <dbReference type="NCBI Taxonomy" id="1069201"/>
    <lineage>
        <taxon>Eukaryota</taxon>
        <taxon>Fungi</taxon>
        <taxon>Dikarya</taxon>
        <taxon>Ascomycota</taxon>
        <taxon>Pezizomycotina</taxon>
        <taxon>Eurotiomycetes</taxon>
        <taxon>Eurotiomycetidae</taxon>
        <taxon>Eurotiales</taxon>
        <taxon>Aspergillaceae</taxon>
        <taxon>Aspergillus</taxon>
        <taxon>Aspergillus subgen. Circumdati</taxon>
    </lineage>
</organism>
<evidence type="ECO:0000313" key="2">
    <source>
        <dbReference type="Proteomes" id="UP000661280"/>
    </source>
</evidence>
<accession>A0A7R7ZTK1</accession>
<dbReference type="KEGG" id="aluc:AKAW2_11159A"/>
<reference evidence="1" key="1">
    <citation type="submission" date="2021-01" db="EMBL/GenBank/DDBJ databases">
        <authorList>
            <consortium name="Aspergillus luchuensis mut. kawachii IFO 4304 genome sequencing consortium"/>
            <person name="Kazuki M."/>
            <person name="Futagami T."/>
        </authorList>
    </citation>
    <scope>NUCLEOTIDE SEQUENCE</scope>
    <source>
        <strain evidence="1">IFO 4308</strain>
    </source>
</reference>
<reference evidence="1" key="2">
    <citation type="submission" date="2021-02" db="EMBL/GenBank/DDBJ databases">
        <title>Aspergillus luchuensis mut. kawachii IFO 4304 genome sequence.</title>
        <authorList>
            <person name="Mori K."/>
            <person name="Kadooka C."/>
            <person name="Goto M."/>
            <person name="Futagami T."/>
        </authorList>
    </citation>
    <scope>NUCLEOTIDE SEQUENCE</scope>
    <source>
        <strain evidence="1">IFO 4308</strain>
    </source>
</reference>
<dbReference type="EMBL" id="AP024425">
    <property type="protein sequence ID" value="BCR94113.1"/>
    <property type="molecule type" value="Genomic_DNA"/>
</dbReference>
<dbReference type="RefSeq" id="XP_041537879.1">
    <property type="nucleotide sequence ID" value="XM_041682555.1"/>
</dbReference>
<dbReference type="AlphaFoldDB" id="A0A7R7ZTK1"/>
<sequence length="74" mass="8365">MDAALWKTFLQAKDGGIGQAEYETTNDASLREGFVQLPAESIRALERRKEGRFDSRSGRQECGFWTPSFLGRHS</sequence>
<gene>
    <name evidence="1" type="ORF">AKAW2_11159A</name>
</gene>
<dbReference type="GeneID" id="64955438"/>
<proteinExistence type="predicted"/>
<name>A0A7R7ZTK1_ASPKA</name>
<evidence type="ECO:0000313" key="1">
    <source>
        <dbReference type="EMBL" id="BCR94113.1"/>
    </source>
</evidence>